<feature type="transmembrane region" description="Helical" evidence="8">
    <location>
        <begin position="126"/>
        <end position="147"/>
    </location>
</feature>
<dbReference type="InterPro" id="IPR004840">
    <property type="entry name" value="Amino_acid_permease_CS"/>
</dbReference>
<evidence type="ECO:0000256" key="3">
    <source>
        <dbReference type="ARBA" id="ARBA00022448"/>
    </source>
</evidence>
<comment type="subcellular location">
    <subcellularLocation>
        <location evidence="1">Membrane</location>
        <topology evidence="1">Multi-pass membrane protein</topology>
    </subcellularLocation>
</comment>
<dbReference type="PANTHER" id="PTHR43341:SF36">
    <property type="entry name" value="PROLINE-SPECIFIC PERMEASE"/>
    <property type="match status" value="1"/>
</dbReference>
<keyword evidence="6 8" id="KW-1133">Transmembrane helix</keyword>
<feature type="domain" description="Amino acid permease/ SLC12A" evidence="9">
    <location>
        <begin position="43"/>
        <end position="503"/>
    </location>
</feature>
<organism evidence="10 11">
    <name type="scientific">Geotrichum candidum</name>
    <name type="common">Oospora lactis</name>
    <name type="synonym">Dipodascus geotrichum</name>
    <dbReference type="NCBI Taxonomy" id="1173061"/>
    <lineage>
        <taxon>Eukaryota</taxon>
        <taxon>Fungi</taxon>
        <taxon>Dikarya</taxon>
        <taxon>Ascomycota</taxon>
        <taxon>Saccharomycotina</taxon>
        <taxon>Dipodascomycetes</taxon>
        <taxon>Dipodascales</taxon>
        <taxon>Dipodascaceae</taxon>
        <taxon>Geotrichum</taxon>
    </lineage>
</organism>
<evidence type="ECO:0000256" key="2">
    <source>
        <dbReference type="ARBA" id="ARBA00006983"/>
    </source>
</evidence>
<evidence type="ECO:0000256" key="6">
    <source>
        <dbReference type="ARBA" id="ARBA00022989"/>
    </source>
</evidence>
<protein>
    <recommendedName>
        <fullName evidence="9">Amino acid permease/ SLC12A domain-containing protein</fullName>
    </recommendedName>
</protein>
<feature type="transmembrane region" description="Helical" evidence="8">
    <location>
        <begin position="275"/>
        <end position="294"/>
    </location>
</feature>
<comment type="similarity">
    <text evidence="2">Belongs to the amino acid-polyamine-organocation (APC) superfamily. YAT (TC 2.A.3.10) family.</text>
</comment>
<gene>
    <name evidence="10" type="ORF">DV451_004458</name>
</gene>
<dbReference type="Proteomes" id="UP000750522">
    <property type="component" value="Unassembled WGS sequence"/>
</dbReference>
<keyword evidence="4 8" id="KW-0812">Transmembrane</keyword>
<dbReference type="Pfam" id="PF00324">
    <property type="entry name" value="AA_permease"/>
    <property type="match status" value="1"/>
</dbReference>
<evidence type="ECO:0000259" key="9">
    <source>
        <dbReference type="Pfam" id="PF00324"/>
    </source>
</evidence>
<dbReference type="PANTHER" id="PTHR43341">
    <property type="entry name" value="AMINO ACID PERMEASE"/>
    <property type="match status" value="1"/>
</dbReference>
<reference evidence="10" key="1">
    <citation type="journal article" date="2020" name="Front. Microbiol.">
        <title>Phenotypic and Genetic Characterization of the Cheese Ripening Yeast Geotrichum candidum.</title>
        <authorList>
            <person name="Perkins V."/>
            <person name="Vignola S."/>
            <person name="Lessard M.H."/>
            <person name="Plante P.L."/>
            <person name="Corbeil J."/>
            <person name="Dugat-Bony E."/>
            <person name="Frenette M."/>
            <person name="Labrie S."/>
        </authorList>
    </citation>
    <scope>NUCLEOTIDE SEQUENCE</scope>
    <source>
        <strain evidence="10">LMA-70</strain>
    </source>
</reference>
<dbReference type="AlphaFoldDB" id="A0A9P5KSK5"/>
<dbReference type="Gene3D" id="1.20.1740.10">
    <property type="entry name" value="Amino acid/polyamine transporter I"/>
    <property type="match status" value="1"/>
</dbReference>
<evidence type="ECO:0000256" key="1">
    <source>
        <dbReference type="ARBA" id="ARBA00004141"/>
    </source>
</evidence>
<keyword evidence="5" id="KW-0029">Amino-acid transport</keyword>
<dbReference type="EMBL" id="QQZK01000131">
    <property type="protein sequence ID" value="KAF5095949.1"/>
    <property type="molecule type" value="Genomic_DNA"/>
</dbReference>
<feature type="transmembrane region" description="Helical" evidence="8">
    <location>
        <begin position="46"/>
        <end position="65"/>
    </location>
</feature>
<dbReference type="InterPro" id="IPR050524">
    <property type="entry name" value="APC_YAT"/>
</dbReference>
<reference evidence="10" key="2">
    <citation type="submission" date="2020-01" db="EMBL/GenBank/DDBJ databases">
        <authorList>
            <person name="Perkins V."/>
            <person name="Lessard M.-H."/>
            <person name="Dugat-Bony E."/>
            <person name="Frenette M."/>
            <person name="Labrie S."/>
        </authorList>
    </citation>
    <scope>NUCLEOTIDE SEQUENCE</scope>
    <source>
        <strain evidence="10">LMA-70</strain>
    </source>
</reference>
<sequence>MDVLDKKFPIENFTDLPNDDDVEKIEQDKQQFGTTERGLKSRHVQLIALGGCIGTGLFVGSGAILSNSGPASLLLAYIIMSFVIWTIMNCLGEMTTYLPLSGASPPMYIHRFVDESTAFAAGWNYWYAYAFLVPSEITAAAIVIEYWTDVVPTAAWIAIIWVLIVALNIFMVKIFGETEFWFASLKIIAIVGLIIVGIVIFFGGAPSHDRLGFRYWKHDAFKEYIVGGASGRFCGFWNALVRSGFSFIMSPELITISAGETEAPRRNIPKATRRFIWRLLFFYVLGALVIGVVVSSSNPMLMSGSGDASASPFVIGIKNAGIPVLNHIINGAILTSAWSAGNSFLFAGSRTLFSLATEGEAPAIFRYCNRWGVPVYAVLATSAVALLAFLNVSSSSASVFTWFTNLSTVSGFLAWLCVITAYLRFRKALQHFGVDDTRPFKTAFQPYASYITFFIVSLLTITNGFTVFVGGSFKAGDFVAAYVTLPIFAALYFGHKAWTKNWKFAYPVEEVDVFTGLDEVERVEALYPEREPRNWLEKFWFWVA</sequence>
<evidence type="ECO:0000313" key="10">
    <source>
        <dbReference type="EMBL" id="KAF5095949.1"/>
    </source>
</evidence>
<keyword evidence="7 8" id="KW-0472">Membrane</keyword>
<proteinExistence type="inferred from homology"/>
<dbReference type="PROSITE" id="PS00218">
    <property type="entry name" value="AMINO_ACID_PERMEASE_1"/>
    <property type="match status" value="1"/>
</dbReference>
<accession>A0A9P5KSK5</accession>
<evidence type="ECO:0000256" key="5">
    <source>
        <dbReference type="ARBA" id="ARBA00022970"/>
    </source>
</evidence>
<evidence type="ECO:0000256" key="4">
    <source>
        <dbReference type="ARBA" id="ARBA00022692"/>
    </source>
</evidence>
<evidence type="ECO:0000256" key="8">
    <source>
        <dbReference type="SAM" id="Phobius"/>
    </source>
</evidence>
<feature type="transmembrane region" description="Helical" evidence="8">
    <location>
        <begin position="368"/>
        <end position="390"/>
    </location>
</feature>
<dbReference type="PIRSF" id="PIRSF006060">
    <property type="entry name" value="AA_transporter"/>
    <property type="match status" value="1"/>
</dbReference>
<evidence type="ECO:0000256" key="7">
    <source>
        <dbReference type="ARBA" id="ARBA00023136"/>
    </source>
</evidence>
<dbReference type="InterPro" id="IPR004841">
    <property type="entry name" value="AA-permease/SLC12A_dom"/>
</dbReference>
<feature type="transmembrane region" description="Helical" evidence="8">
    <location>
        <begin position="71"/>
        <end position="91"/>
    </location>
</feature>
<keyword evidence="3" id="KW-0813">Transport</keyword>
<feature type="transmembrane region" description="Helical" evidence="8">
    <location>
        <begin position="402"/>
        <end position="423"/>
    </location>
</feature>
<dbReference type="FunFam" id="1.20.1740.10:FF:000006">
    <property type="entry name" value="General amino acid permease"/>
    <property type="match status" value="1"/>
</dbReference>
<feature type="transmembrane region" description="Helical" evidence="8">
    <location>
        <begin position="153"/>
        <end position="175"/>
    </location>
</feature>
<comment type="caution">
    <text evidence="10">The sequence shown here is derived from an EMBL/GenBank/DDBJ whole genome shotgun (WGS) entry which is preliminary data.</text>
</comment>
<feature type="transmembrane region" description="Helical" evidence="8">
    <location>
        <begin position="187"/>
        <end position="204"/>
    </location>
</feature>
<feature type="transmembrane region" description="Helical" evidence="8">
    <location>
        <begin position="447"/>
        <end position="469"/>
    </location>
</feature>
<name>A0A9P5KSK5_GEOCN</name>
<dbReference type="GO" id="GO:0015171">
    <property type="term" value="F:amino acid transmembrane transporter activity"/>
    <property type="evidence" value="ECO:0007669"/>
    <property type="project" value="TreeGrafter"/>
</dbReference>
<dbReference type="GO" id="GO:0016020">
    <property type="term" value="C:membrane"/>
    <property type="evidence" value="ECO:0007669"/>
    <property type="project" value="UniProtKB-SubCell"/>
</dbReference>
<evidence type="ECO:0000313" key="11">
    <source>
        <dbReference type="Proteomes" id="UP000750522"/>
    </source>
</evidence>
<feature type="transmembrane region" description="Helical" evidence="8">
    <location>
        <begin position="475"/>
        <end position="494"/>
    </location>
</feature>